<organism evidence="8 9">
    <name type="scientific">Marasmius oreades</name>
    <name type="common">fairy-ring Marasmius</name>
    <dbReference type="NCBI Taxonomy" id="181124"/>
    <lineage>
        <taxon>Eukaryota</taxon>
        <taxon>Fungi</taxon>
        <taxon>Dikarya</taxon>
        <taxon>Basidiomycota</taxon>
        <taxon>Agaricomycotina</taxon>
        <taxon>Agaricomycetes</taxon>
        <taxon>Agaricomycetidae</taxon>
        <taxon>Agaricales</taxon>
        <taxon>Marasmiineae</taxon>
        <taxon>Marasmiaceae</taxon>
        <taxon>Marasmius</taxon>
    </lineage>
</organism>
<keyword evidence="4 6" id="KW-0472">Membrane</keyword>
<dbReference type="InterPro" id="IPR026841">
    <property type="entry name" value="Aur1/Ipt1"/>
</dbReference>
<keyword evidence="9" id="KW-1185">Reference proteome</keyword>
<feature type="compositionally biased region" description="Polar residues" evidence="5">
    <location>
        <begin position="391"/>
        <end position="402"/>
    </location>
</feature>
<keyword evidence="3 6" id="KW-1133">Transmembrane helix</keyword>
<dbReference type="CDD" id="cd03386">
    <property type="entry name" value="PAP2_Aur1_like"/>
    <property type="match status" value="1"/>
</dbReference>
<evidence type="ECO:0000256" key="6">
    <source>
        <dbReference type="SAM" id="Phobius"/>
    </source>
</evidence>
<reference evidence="8" key="1">
    <citation type="journal article" date="2021" name="Genome Biol. Evol.">
        <title>The assembled and annotated genome of the fairy-ring fungus Marasmius oreades.</title>
        <authorList>
            <person name="Hiltunen M."/>
            <person name="Ament-Velasquez S.L."/>
            <person name="Johannesson H."/>
        </authorList>
    </citation>
    <scope>NUCLEOTIDE SEQUENCE</scope>
    <source>
        <strain evidence="8">03SP1</strain>
    </source>
</reference>
<dbReference type="SUPFAM" id="SSF48317">
    <property type="entry name" value="Acid phosphatase/Vanadium-dependent haloperoxidase"/>
    <property type="match status" value="1"/>
</dbReference>
<dbReference type="GO" id="GO:0006676">
    <property type="term" value="P:mannosyl diphosphorylinositol ceramide metabolic process"/>
    <property type="evidence" value="ECO:0007669"/>
    <property type="project" value="TreeGrafter"/>
</dbReference>
<evidence type="ECO:0000313" key="8">
    <source>
        <dbReference type="EMBL" id="KAG7085647.1"/>
    </source>
</evidence>
<dbReference type="Pfam" id="PF14378">
    <property type="entry name" value="PAP2_3"/>
    <property type="match status" value="1"/>
</dbReference>
<protein>
    <recommendedName>
        <fullName evidence="7">Phosphatidic acid phosphatase type 2/haloperoxidase domain-containing protein</fullName>
    </recommendedName>
</protein>
<sequence length="451" mass="50345">MAVMDMLHMLKRAFISAVGRLDKTINPKLGLHKLQQHKFTWSDSTYAFHTLLAAFWLYILPIVIILKIAVVALFTIGLFIPLTSQFLIPAIPVFTYLLSFFSSRFIPPGWRPNISVVLLPTLESVLYGANISDVLTRFTHPLLDVVAWLPYGVLHYSLPFILAAFIWLFRHKTVLHLWSRTLGYLMLSGVLIQLVFPCAAPWYELVYGLTPATYDVKGSPGGLLRIDKLFHSNGYTLAFTNSPLVFGAFPSLHSGAATLAALFLSHFFPQTTKYAWGYTGVLYWATMYLTHHYLVDVVGGACMAVAYFYLFLPDELKHPSMASAPPNGLPGNAHRSGYQRSKYDVYGLDQPSSASLNRGILSEIAAAADFELSSDEEEDHQDIRRPGTPSDPRNQNPHSNAPRQDHRHTASVARLIRSDGDRRPPEEGWSPTIAPVDFVPEGSRSASRLGR</sequence>
<feature type="transmembrane region" description="Helical" evidence="6">
    <location>
        <begin position="181"/>
        <end position="203"/>
    </location>
</feature>
<dbReference type="InterPro" id="IPR036938">
    <property type="entry name" value="PAP2/HPO_sf"/>
</dbReference>
<dbReference type="RefSeq" id="XP_043002118.1">
    <property type="nucleotide sequence ID" value="XM_043160162.1"/>
</dbReference>
<evidence type="ECO:0000259" key="7">
    <source>
        <dbReference type="SMART" id="SM00014"/>
    </source>
</evidence>
<feature type="transmembrane region" description="Helical" evidence="6">
    <location>
        <begin position="86"/>
        <end position="106"/>
    </location>
</feature>
<feature type="compositionally biased region" description="Basic and acidic residues" evidence="5">
    <location>
        <begin position="416"/>
        <end position="426"/>
    </location>
</feature>
<evidence type="ECO:0000256" key="2">
    <source>
        <dbReference type="ARBA" id="ARBA00022692"/>
    </source>
</evidence>
<dbReference type="OrthoDB" id="5784at2759"/>
<gene>
    <name evidence="8" type="ORF">E1B28_003193</name>
</gene>
<dbReference type="KEGG" id="more:E1B28_003193"/>
<feature type="transmembrane region" description="Helical" evidence="6">
    <location>
        <begin position="55"/>
        <end position="79"/>
    </location>
</feature>
<name>A0A9P7RLE9_9AGAR</name>
<dbReference type="SMART" id="SM00014">
    <property type="entry name" value="acidPPc"/>
    <property type="match status" value="1"/>
</dbReference>
<evidence type="ECO:0000313" key="9">
    <source>
        <dbReference type="Proteomes" id="UP001049176"/>
    </source>
</evidence>
<dbReference type="EMBL" id="CM032191">
    <property type="protein sequence ID" value="KAG7085647.1"/>
    <property type="molecule type" value="Genomic_DNA"/>
</dbReference>
<comment type="caution">
    <text evidence="8">The sequence shown here is derived from an EMBL/GenBank/DDBJ whole genome shotgun (WGS) entry which is preliminary data.</text>
</comment>
<keyword evidence="2 6" id="KW-0812">Transmembrane</keyword>
<dbReference type="GeneID" id="66072269"/>
<dbReference type="GO" id="GO:0070916">
    <property type="term" value="C:inositol phosphoceramide synthase complex"/>
    <property type="evidence" value="ECO:0007669"/>
    <property type="project" value="TreeGrafter"/>
</dbReference>
<dbReference type="InterPro" id="IPR052185">
    <property type="entry name" value="IPC_Synthase-Related"/>
</dbReference>
<evidence type="ECO:0000256" key="5">
    <source>
        <dbReference type="SAM" id="MobiDB-lite"/>
    </source>
</evidence>
<feature type="domain" description="Phosphatidic acid phosphatase type 2/haloperoxidase" evidence="7">
    <location>
        <begin position="173"/>
        <end position="312"/>
    </location>
</feature>
<proteinExistence type="predicted"/>
<evidence type="ECO:0000256" key="1">
    <source>
        <dbReference type="ARBA" id="ARBA00004141"/>
    </source>
</evidence>
<dbReference type="InterPro" id="IPR000326">
    <property type="entry name" value="PAP2/HPO"/>
</dbReference>
<dbReference type="GO" id="GO:0016020">
    <property type="term" value="C:membrane"/>
    <property type="evidence" value="ECO:0007669"/>
    <property type="project" value="UniProtKB-SubCell"/>
</dbReference>
<evidence type="ECO:0000256" key="3">
    <source>
        <dbReference type="ARBA" id="ARBA00022989"/>
    </source>
</evidence>
<dbReference type="PANTHER" id="PTHR31310:SF11">
    <property type="entry name" value="INOSITOL PHOSPHORYLCERAMIDE SYNTHASE CATALYTIC SUBUNIT AUR1"/>
    <property type="match status" value="1"/>
</dbReference>
<dbReference type="Gene3D" id="1.20.144.10">
    <property type="entry name" value="Phosphatidic acid phosphatase type 2/haloperoxidase"/>
    <property type="match status" value="1"/>
</dbReference>
<dbReference type="Proteomes" id="UP001049176">
    <property type="component" value="Chromosome 11"/>
</dbReference>
<dbReference type="PANTHER" id="PTHR31310">
    <property type="match status" value="1"/>
</dbReference>
<evidence type="ECO:0000256" key="4">
    <source>
        <dbReference type="ARBA" id="ARBA00023136"/>
    </source>
</evidence>
<dbReference type="GO" id="GO:0030148">
    <property type="term" value="P:sphingolipid biosynthetic process"/>
    <property type="evidence" value="ECO:0007669"/>
    <property type="project" value="TreeGrafter"/>
</dbReference>
<feature type="region of interest" description="Disordered" evidence="5">
    <location>
        <begin position="371"/>
        <end position="451"/>
    </location>
</feature>
<feature type="transmembrane region" description="Helical" evidence="6">
    <location>
        <begin position="293"/>
        <end position="312"/>
    </location>
</feature>
<comment type="subcellular location">
    <subcellularLocation>
        <location evidence="1">Membrane</location>
        <topology evidence="1">Multi-pass membrane protein</topology>
    </subcellularLocation>
</comment>
<feature type="transmembrane region" description="Helical" evidence="6">
    <location>
        <begin position="148"/>
        <end position="169"/>
    </location>
</feature>
<accession>A0A9P7RLE9</accession>
<dbReference type="AlphaFoldDB" id="A0A9P7RLE9"/>